<dbReference type="GO" id="GO:0000287">
    <property type="term" value="F:magnesium ion binding"/>
    <property type="evidence" value="ECO:0007669"/>
    <property type="project" value="TreeGrafter"/>
</dbReference>
<comment type="pathway">
    <text evidence="2">Amino-acid biosynthesis; L-serine biosynthesis; L-serine from 3-phospho-D-glycerate: step 3/3.</text>
</comment>
<dbReference type="InterPro" id="IPR036412">
    <property type="entry name" value="HAD-like_sf"/>
</dbReference>
<dbReference type="SUPFAM" id="SSF56784">
    <property type="entry name" value="HAD-like"/>
    <property type="match status" value="1"/>
</dbReference>
<keyword evidence="7" id="KW-0460">Magnesium</keyword>
<dbReference type="AlphaFoldDB" id="X0T752"/>
<keyword evidence="5" id="KW-0479">Metal-binding</keyword>
<feature type="non-terminal residue" evidence="9">
    <location>
        <position position="121"/>
    </location>
</feature>
<evidence type="ECO:0000256" key="8">
    <source>
        <dbReference type="ARBA" id="ARBA00023299"/>
    </source>
</evidence>
<dbReference type="Gene3D" id="3.40.50.1000">
    <property type="entry name" value="HAD superfamily/HAD-like"/>
    <property type="match status" value="1"/>
</dbReference>
<dbReference type="GO" id="GO:0006564">
    <property type="term" value="P:L-serine biosynthetic process"/>
    <property type="evidence" value="ECO:0007669"/>
    <property type="project" value="UniProtKB-KW"/>
</dbReference>
<accession>X0T752</accession>
<dbReference type="GO" id="GO:0005737">
    <property type="term" value="C:cytoplasm"/>
    <property type="evidence" value="ECO:0007669"/>
    <property type="project" value="TreeGrafter"/>
</dbReference>
<evidence type="ECO:0000256" key="3">
    <source>
        <dbReference type="ARBA" id="ARBA00012640"/>
    </source>
</evidence>
<evidence type="ECO:0000313" key="9">
    <source>
        <dbReference type="EMBL" id="GAF89333.1"/>
    </source>
</evidence>
<comment type="caution">
    <text evidence="9">The sequence shown here is derived from an EMBL/GenBank/DDBJ whole genome shotgun (WGS) entry which is preliminary data.</text>
</comment>
<evidence type="ECO:0000256" key="2">
    <source>
        <dbReference type="ARBA" id="ARBA00005135"/>
    </source>
</evidence>
<dbReference type="EC" id="3.1.3.3" evidence="3"/>
<dbReference type="EMBL" id="BARS01011386">
    <property type="protein sequence ID" value="GAF89333.1"/>
    <property type="molecule type" value="Genomic_DNA"/>
</dbReference>
<comment type="cofactor">
    <cofactor evidence="1">
        <name>Mg(2+)</name>
        <dbReference type="ChEBI" id="CHEBI:18420"/>
    </cofactor>
</comment>
<evidence type="ECO:0000256" key="4">
    <source>
        <dbReference type="ARBA" id="ARBA00022605"/>
    </source>
</evidence>
<name>X0T752_9ZZZZ</name>
<sequence>MEKLGAQLDTGQWLHEKTAWQVEFDKRPADVLRAIRKAAARWPVDVNIVPAANQRKKLLIADMDSTMIEQECIDELADAAGTGDAVKAITVRAMNGELDFEDALRERVAALKDLPSGVIGE</sequence>
<keyword evidence="6" id="KW-0378">Hydrolase</keyword>
<keyword evidence="8" id="KW-0718">Serine biosynthesis</keyword>
<protein>
    <recommendedName>
        <fullName evidence="3">phosphoserine phosphatase</fullName>
        <ecNumber evidence="3">3.1.3.3</ecNumber>
    </recommendedName>
</protein>
<proteinExistence type="predicted"/>
<keyword evidence="4" id="KW-0028">Amino-acid biosynthesis</keyword>
<evidence type="ECO:0000256" key="7">
    <source>
        <dbReference type="ARBA" id="ARBA00022842"/>
    </source>
</evidence>
<organism evidence="9">
    <name type="scientific">marine sediment metagenome</name>
    <dbReference type="NCBI Taxonomy" id="412755"/>
    <lineage>
        <taxon>unclassified sequences</taxon>
        <taxon>metagenomes</taxon>
        <taxon>ecological metagenomes</taxon>
    </lineage>
</organism>
<dbReference type="PANTHER" id="PTHR43344:SF2">
    <property type="entry name" value="PHOSPHOSERINE PHOSPHATASE"/>
    <property type="match status" value="1"/>
</dbReference>
<evidence type="ECO:0000256" key="6">
    <source>
        <dbReference type="ARBA" id="ARBA00022801"/>
    </source>
</evidence>
<reference evidence="9" key="1">
    <citation type="journal article" date="2014" name="Front. Microbiol.">
        <title>High frequency of phylogenetically diverse reductive dehalogenase-homologous genes in deep subseafloor sedimentary metagenomes.</title>
        <authorList>
            <person name="Kawai M."/>
            <person name="Futagami T."/>
            <person name="Toyoda A."/>
            <person name="Takaki Y."/>
            <person name="Nishi S."/>
            <person name="Hori S."/>
            <person name="Arai W."/>
            <person name="Tsubouchi T."/>
            <person name="Morono Y."/>
            <person name="Uchiyama I."/>
            <person name="Ito T."/>
            <person name="Fujiyama A."/>
            <person name="Inagaki F."/>
            <person name="Takami H."/>
        </authorList>
    </citation>
    <scope>NUCLEOTIDE SEQUENCE</scope>
    <source>
        <strain evidence="9">Expedition CK06-06</strain>
    </source>
</reference>
<dbReference type="PANTHER" id="PTHR43344">
    <property type="entry name" value="PHOSPHOSERINE PHOSPHATASE"/>
    <property type="match status" value="1"/>
</dbReference>
<dbReference type="InterPro" id="IPR050582">
    <property type="entry name" value="HAD-like_SerB"/>
</dbReference>
<dbReference type="InterPro" id="IPR023214">
    <property type="entry name" value="HAD_sf"/>
</dbReference>
<gene>
    <name evidence="9" type="ORF">S01H1_20724</name>
</gene>
<evidence type="ECO:0000256" key="1">
    <source>
        <dbReference type="ARBA" id="ARBA00001946"/>
    </source>
</evidence>
<evidence type="ECO:0000256" key="5">
    <source>
        <dbReference type="ARBA" id="ARBA00022723"/>
    </source>
</evidence>
<dbReference type="GO" id="GO:0036424">
    <property type="term" value="F:L-phosphoserine phosphatase activity"/>
    <property type="evidence" value="ECO:0007669"/>
    <property type="project" value="TreeGrafter"/>
</dbReference>